<feature type="domain" description="ATP-grasp" evidence="2">
    <location>
        <begin position="21"/>
        <end position="245"/>
    </location>
</feature>
<dbReference type="Proteomes" id="UP000535838">
    <property type="component" value="Unassembled WGS sequence"/>
</dbReference>
<dbReference type="InterPro" id="IPR011761">
    <property type="entry name" value="ATP-grasp"/>
</dbReference>
<keyword evidence="1" id="KW-0067">ATP-binding</keyword>
<evidence type="ECO:0000313" key="4">
    <source>
        <dbReference type="Proteomes" id="UP000535838"/>
    </source>
</evidence>
<dbReference type="InterPro" id="IPR026838">
    <property type="entry name" value="YheC/D"/>
</dbReference>
<dbReference type="AlphaFoldDB" id="A0A841T228"/>
<protein>
    <submittedName>
        <fullName evidence="3">YheC/YheD family protein</fullName>
    </submittedName>
</protein>
<name>A0A841T228_9BACL</name>
<sequence>MRTSTRRNVLSKWLKTKAILKDPAVRGLVPETRRMNEKSLREMLDRYKMVYIKPETGTYGNGVMRVEQGNGFYSYQADERKRVFTSFRSMYRSIVRDKRKRPYLVQKGIHLLKYKGRRFDIRVMVQRDSKRAWEMTAMIGRVAHPKKIVTNYHSGGKPTDVRKLLRPFASAEKLSRIEKALSNAGYDAAKALSRTYPGLNMIGADIGLDTRLRPWIIELNTNPDPYIFRHLADKSISRKVLRYARALKRIPPAHNKPVP</sequence>
<dbReference type="Gene3D" id="3.30.470.20">
    <property type="entry name" value="ATP-grasp fold, B domain"/>
    <property type="match status" value="1"/>
</dbReference>
<dbReference type="Pfam" id="PF14398">
    <property type="entry name" value="ATPgrasp_YheCD"/>
    <property type="match status" value="1"/>
</dbReference>
<evidence type="ECO:0000313" key="3">
    <source>
        <dbReference type="EMBL" id="MBB6637099.1"/>
    </source>
</evidence>
<evidence type="ECO:0000259" key="2">
    <source>
        <dbReference type="PROSITE" id="PS50975"/>
    </source>
</evidence>
<keyword evidence="4" id="KW-1185">Reference proteome</keyword>
<reference evidence="3 4" key="1">
    <citation type="submission" date="2020-08" db="EMBL/GenBank/DDBJ databases">
        <title>Cohnella phylogeny.</title>
        <authorList>
            <person name="Dunlap C."/>
        </authorList>
    </citation>
    <scope>NUCLEOTIDE SEQUENCE [LARGE SCALE GENOMIC DNA]</scope>
    <source>
        <strain evidence="3 4">DSM 25241</strain>
    </source>
</reference>
<keyword evidence="1" id="KW-0547">Nucleotide-binding</keyword>
<accession>A0A841T228</accession>
<dbReference type="SUPFAM" id="SSF56059">
    <property type="entry name" value="Glutathione synthetase ATP-binding domain-like"/>
    <property type="match status" value="1"/>
</dbReference>
<organism evidence="3 4">
    <name type="scientific">Cohnella thailandensis</name>
    <dbReference type="NCBI Taxonomy" id="557557"/>
    <lineage>
        <taxon>Bacteria</taxon>
        <taxon>Bacillati</taxon>
        <taxon>Bacillota</taxon>
        <taxon>Bacilli</taxon>
        <taxon>Bacillales</taxon>
        <taxon>Paenibacillaceae</taxon>
        <taxon>Cohnella</taxon>
    </lineage>
</organism>
<gene>
    <name evidence="3" type="ORF">H7B67_23475</name>
</gene>
<comment type="caution">
    <text evidence="3">The sequence shown here is derived from an EMBL/GenBank/DDBJ whole genome shotgun (WGS) entry which is preliminary data.</text>
</comment>
<dbReference type="PROSITE" id="PS50975">
    <property type="entry name" value="ATP_GRASP"/>
    <property type="match status" value="1"/>
</dbReference>
<dbReference type="GO" id="GO:0046872">
    <property type="term" value="F:metal ion binding"/>
    <property type="evidence" value="ECO:0007669"/>
    <property type="project" value="InterPro"/>
</dbReference>
<dbReference type="EMBL" id="JACJVQ010000019">
    <property type="protein sequence ID" value="MBB6637099.1"/>
    <property type="molecule type" value="Genomic_DNA"/>
</dbReference>
<dbReference type="GO" id="GO:0005524">
    <property type="term" value="F:ATP binding"/>
    <property type="evidence" value="ECO:0007669"/>
    <property type="project" value="UniProtKB-UniRule"/>
</dbReference>
<evidence type="ECO:0000256" key="1">
    <source>
        <dbReference type="PROSITE-ProRule" id="PRU00409"/>
    </source>
</evidence>
<proteinExistence type="predicted"/>